<feature type="transmembrane region" description="Helical" evidence="1">
    <location>
        <begin position="78"/>
        <end position="102"/>
    </location>
</feature>
<dbReference type="InterPro" id="IPR011397">
    <property type="entry name" value="YhfC"/>
</dbReference>
<feature type="transmembrane region" description="Helical" evidence="1">
    <location>
        <begin position="230"/>
        <end position="250"/>
    </location>
</feature>
<gene>
    <name evidence="2" type="ORF">ACFQRG_15080</name>
</gene>
<feature type="transmembrane region" description="Helical" evidence="1">
    <location>
        <begin position="123"/>
        <end position="141"/>
    </location>
</feature>
<evidence type="ECO:0000313" key="2">
    <source>
        <dbReference type="EMBL" id="MFC7394278.1"/>
    </source>
</evidence>
<dbReference type="Pfam" id="PF10086">
    <property type="entry name" value="YhfC"/>
    <property type="match status" value="1"/>
</dbReference>
<keyword evidence="2" id="KW-0645">Protease</keyword>
<sequence length="271" mass="31100">MVSQLSMTFMVLTLLISLAIPIVFFIYFFKKYRISWKPLLVGILIFIVFSQVLEKTLHMYILKINHNTAELLKNPYLYALYGGLTAGIFEEIGRFVGFHYLLKKYREWKDGISYGIGHGGIEAILVGVFSSVQTIFISNLINSGSFNQLLNVQGAAKTSLLTLKEQLIDTSSYLYLMGGFERIFSFLIQLGLSILVLYTIRKRRTLFLIYAILIHAFIDFIAALSNALKFNAIIPEMFFFVMAVFSIIFIRKSKELFARIETSEDNLEELR</sequence>
<evidence type="ECO:0000313" key="3">
    <source>
        <dbReference type="Proteomes" id="UP001596505"/>
    </source>
</evidence>
<dbReference type="PIRSF" id="PIRSF033101">
    <property type="entry name" value="UCP033101"/>
    <property type="match status" value="1"/>
</dbReference>
<feature type="transmembrane region" description="Helical" evidence="1">
    <location>
        <begin position="36"/>
        <end position="53"/>
    </location>
</feature>
<comment type="caution">
    <text evidence="2">The sequence shown here is derived from an EMBL/GenBank/DDBJ whole genome shotgun (WGS) entry which is preliminary data.</text>
</comment>
<protein>
    <submittedName>
        <fullName evidence="2">YhfC family intramembrane metalloprotease</fullName>
    </submittedName>
</protein>
<feature type="transmembrane region" description="Helical" evidence="1">
    <location>
        <begin position="183"/>
        <end position="200"/>
    </location>
</feature>
<dbReference type="RefSeq" id="WP_380967453.1">
    <property type="nucleotide sequence ID" value="NZ_JBHTCO010000019.1"/>
</dbReference>
<keyword evidence="1" id="KW-0472">Membrane</keyword>
<name>A0ABW2PXY8_9BACL</name>
<dbReference type="EMBL" id="JBHTCO010000019">
    <property type="protein sequence ID" value="MFC7394278.1"/>
    <property type="molecule type" value="Genomic_DNA"/>
</dbReference>
<feature type="transmembrane region" description="Helical" evidence="1">
    <location>
        <begin position="6"/>
        <end position="29"/>
    </location>
</feature>
<keyword evidence="1" id="KW-1133">Transmembrane helix</keyword>
<organism evidence="2 3">
    <name type="scientific">Scopulibacillus cellulosilyticus</name>
    <dbReference type="NCBI Taxonomy" id="2665665"/>
    <lineage>
        <taxon>Bacteria</taxon>
        <taxon>Bacillati</taxon>
        <taxon>Bacillota</taxon>
        <taxon>Bacilli</taxon>
        <taxon>Bacillales</taxon>
        <taxon>Sporolactobacillaceae</taxon>
        <taxon>Scopulibacillus</taxon>
    </lineage>
</organism>
<dbReference type="Proteomes" id="UP001596505">
    <property type="component" value="Unassembled WGS sequence"/>
</dbReference>
<keyword evidence="1" id="KW-0812">Transmembrane</keyword>
<keyword evidence="3" id="KW-1185">Reference proteome</keyword>
<evidence type="ECO:0000256" key="1">
    <source>
        <dbReference type="SAM" id="Phobius"/>
    </source>
</evidence>
<keyword evidence="2" id="KW-0482">Metalloprotease</keyword>
<keyword evidence="2" id="KW-0378">Hydrolase</keyword>
<accession>A0ABW2PXY8</accession>
<feature type="transmembrane region" description="Helical" evidence="1">
    <location>
        <begin position="207"/>
        <end position="224"/>
    </location>
</feature>
<dbReference type="GO" id="GO:0008237">
    <property type="term" value="F:metallopeptidase activity"/>
    <property type="evidence" value="ECO:0007669"/>
    <property type="project" value="UniProtKB-KW"/>
</dbReference>
<reference evidence="3" key="1">
    <citation type="journal article" date="2019" name="Int. J. Syst. Evol. Microbiol.">
        <title>The Global Catalogue of Microorganisms (GCM) 10K type strain sequencing project: providing services to taxonomists for standard genome sequencing and annotation.</title>
        <authorList>
            <consortium name="The Broad Institute Genomics Platform"/>
            <consortium name="The Broad Institute Genome Sequencing Center for Infectious Disease"/>
            <person name="Wu L."/>
            <person name="Ma J."/>
        </authorList>
    </citation>
    <scope>NUCLEOTIDE SEQUENCE [LARGE SCALE GENOMIC DNA]</scope>
    <source>
        <strain evidence="3">CGMCC 1.16305</strain>
    </source>
</reference>
<proteinExistence type="predicted"/>